<protein>
    <submittedName>
        <fullName evidence="1">Uncharacterized protein</fullName>
    </submittedName>
</protein>
<evidence type="ECO:0000313" key="1">
    <source>
        <dbReference type="EMBL" id="ADO67053.1"/>
    </source>
</evidence>
<proteinExistence type="predicted"/>
<gene>
    <name evidence="1" type="ORF">crov020</name>
</gene>
<dbReference type="RefSeq" id="YP_003969652.1">
    <property type="nucleotide sequence ID" value="NC_014637.1"/>
</dbReference>
<dbReference type="GeneID" id="9887422"/>
<reference evidence="1 2" key="1">
    <citation type="journal article" date="2010" name="Proc. Natl. Acad. Sci. U.S.A.">
        <title>Giant virus with a remarkable complement of genes infects marine zooplankton.</title>
        <authorList>
            <person name="Fischer M.G."/>
            <person name="Allen M.J."/>
            <person name="Wilson W.H."/>
            <person name="Suttle C.A."/>
        </authorList>
    </citation>
    <scope>NUCLEOTIDE SEQUENCE [LARGE SCALE GENOMIC DNA]</scope>
    <source>
        <strain evidence="1 2">BV-PW1</strain>
    </source>
</reference>
<sequence length="202" mass="24738">MELELSFINSMKKYYNEKYHTYVFKKNKLVEQHLHNINIDEYLKQNYTIMYVNNYIDIYDEKQLYFSFHHKHNSKYIQNNFNKPCIFYNKYKNELLTVPIGHVYACNQIRFYGNECYPEDSKVYQTAITKNIQTELKENFQIPDKILNQIKIIYRIDNIKIKEVYGETITNKFFKLKLDTKNITEIEELPYDLFEREFIFST</sequence>
<organismHost>
    <name type="scientific">Cafeteria roenbergensis</name>
    <name type="common">Marine flagellate</name>
    <dbReference type="NCBI Taxonomy" id="33653"/>
</organismHost>
<accession>E3T4E0</accession>
<evidence type="ECO:0000313" key="2">
    <source>
        <dbReference type="Proteomes" id="UP000029781"/>
    </source>
</evidence>
<keyword evidence="2" id="KW-1185">Reference proteome</keyword>
<name>E3T4E0_CROVB</name>
<organism evidence="1 2">
    <name type="scientific">Cafeteria roenbergensis virus (strain BV-PW1)</name>
    <name type="common">CroV</name>
    <dbReference type="NCBI Taxonomy" id="693272"/>
    <lineage>
        <taxon>Viruses</taxon>
        <taxon>Varidnaviria</taxon>
        <taxon>Bamfordvirae</taxon>
        <taxon>Nucleocytoviricota</taxon>
        <taxon>Megaviricetes</taxon>
        <taxon>Imitervirales</taxon>
        <taxon>Mimiviridae</taxon>
        <taxon>Aliimimivirinae</taxon>
        <taxon>Rheavirus</taxon>
        <taxon>Rheavirus sinusmexicani</taxon>
    </lineage>
</organism>
<dbReference type="KEGG" id="vg:9887422"/>
<dbReference type="EMBL" id="GU244497">
    <property type="protein sequence ID" value="ADO67053.1"/>
    <property type="molecule type" value="Genomic_DNA"/>
</dbReference>
<dbReference type="Proteomes" id="UP000029781">
    <property type="component" value="Segment"/>
</dbReference>